<dbReference type="CDD" id="cd00063">
    <property type="entry name" value="FN3"/>
    <property type="match status" value="1"/>
</dbReference>
<reference evidence="3 4" key="1">
    <citation type="submission" date="2015-01" db="EMBL/GenBank/DDBJ databases">
        <title>Paenibacillus swuensis/DY6/whole genome sequencing.</title>
        <authorList>
            <person name="Kim M.K."/>
            <person name="Srinivasan S."/>
            <person name="Lee J.-J."/>
        </authorList>
    </citation>
    <scope>NUCLEOTIDE SEQUENCE [LARGE SCALE GENOMIC DNA]</scope>
    <source>
        <strain evidence="3 4">DY6</strain>
    </source>
</reference>
<protein>
    <recommendedName>
        <fullName evidence="2">Fibronectin type-III domain-containing protein</fullName>
    </recommendedName>
</protein>
<dbReference type="SUPFAM" id="SSF49265">
    <property type="entry name" value="Fibronectin type III"/>
    <property type="match status" value="1"/>
</dbReference>
<proteinExistence type="predicted"/>
<dbReference type="EMBL" id="CP011388">
    <property type="protein sequence ID" value="ANE46161.1"/>
    <property type="molecule type" value="Genomic_DNA"/>
</dbReference>
<evidence type="ECO:0000256" key="1">
    <source>
        <dbReference type="SAM" id="SignalP"/>
    </source>
</evidence>
<dbReference type="PROSITE" id="PS50853">
    <property type="entry name" value="FN3"/>
    <property type="match status" value="1"/>
</dbReference>
<sequence>MSLFNKKISSLLVFIILFVSIPLSSQAAGATPEITNIVTYVAANASNVTVRVKLNFKATEVIAAIGNKKVNLTDRYYYWEGTLDIQDLPHMLTKLSVTASNHERLFYASKDTVFLIDTAPYIGIRSPFPYKFLSKSVLANVYTIDDLTPASMKIYLRSYYFGEPDILASSPDGTIKREVSLGGAIKNQELVFESTDGKKVTKTYFPVYIDPSHRLVREHSVPGRVLDFDETRILFVNKNKVYVKYIKTGVTKPITVDAVIKDGKLTPKGCLLEDQNGVVYDHVNGNNDPLSNIPFSSIVTKGNFALFYQPVWSNRLYTLRNLLTQQNQTFKLSTNVIDFGTVGDVVYKNGNYNVPDNVYKVQDGMTTVFGSPERKIMPFDMIYDGKSIAYYTHDFKEDMNYLYLYSGSGEPELVFSQIDHFKMEAHRTFEYNNGWLAYFVGGWEIAIRNPQGEVKIMYLSPDHNYSGAEIISLSEDGQVLFVVNGKLYTASFDQPVSSAVSYHLNKPKFFGSELYGALGDAVVKVLPGSSSVYRTVYRDRGGIQGTDQLIVKYSGDIKPGPGYEQIQLSSEYGDDESVQFSKEIRGNELFIQLKNKMQDASKYKLILPGDALTDPNNRILEAYDRTWEDITGIVKPFYTPLEVSVTNSQSFPIDQANVSLTELRSQTGLIYNFSTDAKGKFSTKILKPGIYLLTVSAPGYLPQTKQIKFDGSLLKIKYDLNPEEVPNAAPYWDSKAKLAVSNIGYEQAQIAWPTAIDEKPVTSYRIKYSGQASAVTVAGDVYSLMLKNLKEGTSYSVQVEALDERGQWSAPLYTEFVTPQRGVQLNLAENGIYEKSEGIKVQLSAVGAPARVASYEAVLQWNPEELSLKLETIRSMPGFGDVIVEQIESGKVKLRATGSGLGDKVQLAELSFSAKRAGQYILSLMESSGYSEPSDITYSSSSSMSTSVRVVDADFDRSGVVDIMDVALLSSALRGFSTTLEMFDMNVDGLITIEDMDYVVEHMNEQEAGQ</sequence>
<accession>A0A172TGJ6</accession>
<dbReference type="AlphaFoldDB" id="A0A172TGJ6"/>
<dbReference type="InterPro" id="IPR008969">
    <property type="entry name" value="CarboxyPept-like_regulatory"/>
</dbReference>
<dbReference type="RefSeq" id="WP_068605662.1">
    <property type="nucleotide sequence ID" value="NZ_CP011388.1"/>
</dbReference>
<dbReference type="Gene3D" id="2.60.40.10">
    <property type="entry name" value="Immunoglobulins"/>
    <property type="match status" value="1"/>
</dbReference>
<dbReference type="InterPro" id="IPR036439">
    <property type="entry name" value="Dockerin_dom_sf"/>
</dbReference>
<evidence type="ECO:0000313" key="4">
    <source>
        <dbReference type="Proteomes" id="UP000076927"/>
    </source>
</evidence>
<dbReference type="Gene3D" id="2.60.40.1120">
    <property type="entry name" value="Carboxypeptidase-like, regulatory domain"/>
    <property type="match status" value="1"/>
</dbReference>
<feature type="domain" description="Fibronectin type-III" evidence="2">
    <location>
        <begin position="734"/>
        <end position="821"/>
    </location>
</feature>
<keyword evidence="1" id="KW-0732">Signal</keyword>
<dbReference type="KEGG" id="pswu:SY83_07635"/>
<evidence type="ECO:0000259" key="2">
    <source>
        <dbReference type="PROSITE" id="PS50853"/>
    </source>
</evidence>
<name>A0A172TGJ6_9BACL</name>
<dbReference type="Pfam" id="PF00041">
    <property type="entry name" value="fn3"/>
    <property type="match status" value="1"/>
</dbReference>
<organism evidence="3 4">
    <name type="scientific">Paenibacillus swuensis</name>
    <dbReference type="NCBI Taxonomy" id="1178515"/>
    <lineage>
        <taxon>Bacteria</taxon>
        <taxon>Bacillati</taxon>
        <taxon>Bacillota</taxon>
        <taxon>Bacilli</taxon>
        <taxon>Bacillales</taxon>
        <taxon>Paenibacillaceae</taxon>
        <taxon>Paenibacillus</taxon>
    </lineage>
</organism>
<evidence type="ECO:0000313" key="3">
    <source>
        <dbReference type="EMBL" id="ANE46161.1"/>
    </source>
</evidence>
<feature type="chain" id="PRO_5008000752" description="Fibronectin type-III domain-containing protein" evidence="1">
    <location>
        <begin position="28"/>
        <end position="1010"/>
    </location>
</feature>
<dbReference type="GO" id="GO:0000272">
    <property type="term" value="P:polysaccharide catabolic process"/>
    <property type="evidence" value="ECO:0007669"/>
    <property type="project" value="InterPro"/>
</dbReference>
<dbReference type="InterPro" id="IPR036116">
    <property type="entry name" value="FN3_sf"/>
</dbReference>
<dbReference type="Gene3D" id="1.10.1330.10">
    <property type="entry name" value="Dockerin domain"/>
    <property type="match status" value="1"/>
</dbReference>
<dbReference type="InterPro" id="IPR003961">
    <property type="entry name" value="FN3_dom"/>
</dbReference>
<dbReference type="Proteomes" id="UP000076927">
    <property type="component" value="Chromosome"/>
</dbReference>
<dbReference type="InterPro" id="IPR013783">
    <property type="entry name" value="Ig-like_fold"/>
</dbReference>
<gene>
    <name evidence="3" type="ORF">SY83_07635</name>
</gene>
<dbReference type="OrthoDB" id="2490604at2"/>
<dbReference type="Pfam" id="PF13620">
    <property type="entry name" value="CarboxypepD_reg"/>
    <property type="match status" value="1"/>
</dbReference>
<dbReference type="SUPFAM" id="SSF49464">
    <property type="entry name" value="Carboxypeptidase regulatory domain-like"/>
    <property type="match status" value="1"/>
</dbReference>
<dbReference type="PATRIC" id="fig|1178515.4.peg.1514"/>
<keyword evidence="4" id="KW-1185">Reference proteome</keyword>
<feature type="signal peptide" evidence="1">
    <location>
        <begin position="1"/>
        <end position="27"/>
    </location>
</feature>
<dbReference type="STRING" id="1178515.SY83_07635"/>